<proteinExistence type="predicted"/>
<evidence type="ECO:0000313" key="2">
    <source>
        <dbReference type="Proteomes" id="UP000232673"/>
    </source>
</evidence>
<dbReference type="AlphaFoldDB" id="A0A2N0TU75"/>
<organism evidence="1 2">
    <name type="scientific">Salegentibacter salinarum</name>
    <dbReference type="NCBI Taxonomy" id="447422"/>
    <lineage>
        <taxon>Bacteria</taxon>
        <taxon>Pseudomonadati</taxon>
        <taxon>Bacteroidota</taxon>
        <taxon>Flavobacteriia</taxon>
        <taxon>Flavobacteriales</taxon>
        <taxon>Flavobacteriaceae</taxon>
        <taxon>Salegentibacter</taxon>
    </lineage>
</organism>
<reference evidence="1 2" key="1">
    <citation type="submission" date="2015-10" db="EMBL/GenBank/DDBJ databases">
        <title>Draft genome sequence of Salegentibacter salinarum KCTC 12975.</title>
        <authorList>
            <person name="Lin W."/>
            <person name="Zheng Q."/>
        </authorList>
    </citation>
    <scope>NUCLEOTIDE SEQUENCE [LARGE SCALE GENOMIC DNA]</scope>
    <source>
        <strain evidence="1 2">KCTC 12975</strain>
    </source>
</reference>
<sequence>MFHHTHPYKPYIPENATKLIVGTLPPPRFTKRQLKEGDVDFCYGSRDGLLWIVLDNIFGLDLKFENTDDAVNQRKEFLEERGIGICDMVESSRRKKIDASDLGMQEVELRNMIDILKENPKIDTLLFTGGNSKNGPEYFFRKHLKEIDSEIRLKVISNEVPRVHQFILDGRLIKTVSLTAPSGSANRAIGSMELYKQLKHKDKDFNTIDFRILQYKEWF</sequence>
<dbReference type="EMBL" id="LKTS01000023">
    <property type="protein sequence ID" value="PKD18266.1"/>
    <property type="molecule type" value="Genomic_DNA"/>
</dbReference>
<dbReference type="InterPro" id="IPR036895">
    <property type="entry name" value="Uracil-DNA_glycosylase-like_sf"/>
</dbReference>
<comment type="caution">
    <text evidence="1">The sequence shown here is derived from an EMBL/GenBank/DDBJ whole genome shotgun (WGS) entry which is preliminary data.</text>
</comment>
<dbReference type="RefSeq" id="WP_079711897.1">
    <property type="nucleotide sequence ID" value="NZ_FUZC01000002.1"/>
</dbReference>
<dbReference type="SUPFAM" id="SSF52141">
    <property type="entry name" value="Uracil-DNA glycosylase-like"/>
    <property type="match status" value="1"/>
</dbReference>
<gene>
    <name evidence="1" type="ORF">APR41_03700</name>
</gene>
<evidence type="ECO:0000313" key="1">
    <source>
        <dbReference type="EMBL" id="PKD18266.1"/>
    </source>
</evidence>
<dbReference type="OrthoDB" id="1422214at2"/>
<dbReference type="STRING" id="447422.SAMN05660903_00754"/>
<name>A0A2N0TU75_9FLAO</name>
<keyword evidence="2" id="KW-1185">Reference proteome</keyword>
<dbReference type="Proteomes" id="UP000232673">
    <property type="component" value="Unassembled WGS sequence"/>
</dbReference>
<dbReference type="Gene3D" id="3.40.470.10">
    <property type="entry name" value="Uracil-DNA glycosylase-like domain"/>
    <property type="match status" value="1"/>
</dbReference>
<accession>A0A2N0TU75</accession>
<protein>
    <submittedName>
        <fullName evidence="1">DNA glycosylase</fullName>
    </submittedName>
</protein>